<keyword evidence="9" id="KW-0413">Isomerase</keyword>
<keyword evidence="2 5" id="KW-0862">Zinc</keyword>
<dbReference type="Gene3D" id="2.60.120.10">
    <property type="entry name" value="Jelly Rolls"/>
    <property type="match status" value="2"/>
</dbReference>
<evidence type="ECO:0000259" key="7">
    <source>
        <dbReference type="Pfam" id="PF20511"/>
    </source>
</evidence>
<organism evidence="9 10">
    <name type="scientific">Gramella jeungdoensis</name>
    <dbReference type="NCBI Taxonomy" id="708091"/>
    <lineage>
        <taxon>Bacteria</taxon>
        <taxon>Pseudomonadati</taxon>
        <taxon>Bacteroidota</taxon>
        <taxon>Flavobacteriia</taxon>
        <taxon>Flavobacteriales</taxon>
        <taxon>Flavobacteriaceae</taxon>
        <taxon>Christiangramia</taxon>
    </lineage>
</organism>
<comment type="cofactor">
    <cofactor evidence="5">
        <name>Zn(2+)</name>
        <dbReference type="ChEBI" id="CHEBI:29105"/>
    </cofactor>
    <text evidence="5">Binds 1 zinc ion per subunit.</text>
</comment>
<evidence type="ECO:0000313" key="9">
    <source>
        <dbReference type="EMBL" id="TEW76911.1"/>
    </source>
</evidence>
<evidence type="ECO:0000256" key="6">
    <source>
        <dbReference type="PIRSR" id="PIRSR036894-2"/>
    </source>
</evidence>
<sequence>MLNYPIKFQPILKDKIWGGDKLVNNLNKKSNLKDIGESWEISDVEGDVSVVENGPLKGRSLKELLETYKGDLLGKNNFANFGTNFPLLIKFIDAKQDLSVQVHPNDELSKMRHNSFGKTEMWYIMQADEGSRLILGFNKTIKAEDYVKLLEEKKIMSVLNDVPVEKGDAFFIETGTVHAIGAGIVLAEIQQTSDITYRIYDFDRVDDAGNERELHTELAIDALNFSDKIDTERNYSSTKNSLNEVVKCEYFKTNFIPVEGALELDYSATDSFVIFMCVEGNATISVEGTTETINFGETILIPATAKNVIIKGDCNLLEVTV</sequence>
<dbReference type="PIRSF" id="PIRSF036894">
    <property type="entry name" value="PMI_Firm_short"/>
    <property type="match status" value="1"/>
</dbReference>
<evidence type="ECO:0000256" key="3">
    <source>
        <dbReference type="ARBA" id="ARBA00029741"/>
    </source>
</evidence>
<feature type="binding site" evidence="5">
    <location>
        <position position="103"/>
    </location>
    <ligand>
        <name>Zn(2+)</name>
        <dbReference type="ChEBI" id="CHEBI:29105"/>
    </ligand>
</feature>
<feature type="domain" description="Phosphomannose isomerase type I catalytic" evidence="7">
    <location>
        <begin position="7"/>
        <end position="115"/>
    </location>
</feature>
<dbReference type="InterPro" id="IPR014628">
    <property type="entry name" value="Man6P_isomerase_Firm_short"/>
</dbReference>
<evidence type="ECO:0000313" key="10">
    <source>
        <dbReference type="Proteomes" id="UP000298517"/>
    </source>
</evidence>
<dbReference type="GO" id="GO:0005975">
    <property type="term" value="P:carbohydrate metabolic process"/>
    <property type="evidence" value="ECO:0007669"/>
    <property type="project" value="InterPro"/>
</dbReference>
<keyword evidence="10" id="KW-1185">Reference proteome</keyword>
<evidence type="ECO:0000256" key="4">
    <source>
        <dbReference type="ARBA" id="ARBA00030762"/>
    </source>
</evidence>
<proteinExistence type="predicted"/>
<dbReference type="OrthoDB" id="9808275at2"/>
<reference evidence="9 10" key="1">
    <citation type="journal article" date="2011" name="J. Microbiol.">
        <title>Gramella jeungdoensis sp. nov., isolated from a solar saltern in Korea.</title>
        <authorList>
            <person name="Joung Y."/>
            <person name="Kim H."/>
            <person name="Jang T."/>
            <person name="Ahn T.S."/>
            <person name="Joh K."/>
        </authorList>
    </citation>
    <scope>NUCLEOTIDE SEQUENCE [LARGE SCALE GENOMIC DNA]</scope>
    <source>
        <strain evidence="9 10">KCTC 23123</strain>
    </source>
</reference>
<dbReference type="RefSeq" id="WP_134246920.1">
    <property type="nucleotide sequence ID" value="NZ_SNQI01000001.1"/>
</dbReference>
<dbReference type="Pfam" id="PF21621">
    <property type="entry name" value="MPI_cupin_dom"/>
    <property type="match status" value="1"/>
</dbReference>
<accession>A0A4Y8AWP2</accession>
<keyword evidence="1 5" id="KW-0479">Metal-binding</keyword>
<dbReference type="GO" id="GO:0008270">
    <property type="term" value="F:zinc ion binding"/>
    <property type="evidence" value="ECO:0007669"/>
    <property type="project" value="InterPro"/>
</dbReference>
<dbReference type="InterPro" id="IPR046457">
    <property type="entry name" value="PMI_typeI_cat"/>
</dbReference>
<dbReference type="InterPro" id="IPR049071">
    <property type="entry name" value="MPI_cupin_dom"/>
</dbReference>
<feature type="domain" description="Mannose-6-phosphate isomerase cupin" evidence="8">
    <location>
        <begin position="245"/>
        <end position="319"/>
    </location>
</feature>
<evidence type="ECO:0000256" key="2">
    <source>
        <dbReference type="ARBA" id="ARBA00022833"/>
    </source>
</evidence>
<dbReference type="InterPro" id="IPR014710">
    <property type="entry name" value="RmlC-like_jellyroll"/>
</dbReference>
<dbReference type="InterPro" id="IPR011051">
    <property type="entry name" value="RmlC_Cupin_sf"/>
</dbReference>
<feature type="active site" evidence="6">
    <location>
        <position position="198"/>
    </location>
</feature>
<name>A0A4Y8AWP2_9FLAO</name>
<evidence type="ECO:0000259" key="8">
    <source>
        <dbReference type="Pfam" id="PF21621"/>
    </source>
</evidence>
<feature type="binding site" evidence="5">
    <location>
        <position position="120"/>
    </location>
    <ligand>
        <name>Zn(2+)</name>
        <dbReference type="ChEBI" id="CHEBI:29105"/>
    </ligand>
</feature>
<comment type="caution">
    <text evidence="9">The sequence shown here is derived from an EMBL/GenBank/DDBJ whole genome shotgun (WGS) entry which is preliminary data.</text>
</comment>
<dbReference type="InterPro" id="IPR051804">
    <property type="entry name" value="Carb_Metab_Reg_Kinase/Isom"/>
</dbReference>
<protein>
    <recommendedName>
        <fullName evidence="3">Phosphohexomutase</fullName>
    </recommendedName>
    <alternativeName>
        <fullName evidence="4">Phosphomannose isomerase</fullName>
    </alternativeName>
</protein>
<gene>
    <name evidence="9" type="ORF">E2488_03425</name>
</gene>
<dbReference type="CDD" id="cd07010">
    <property type="entry name" value="cupin_PMI_type_I_N_bac"/>
    <property type="match status" value="1"/>
</dbReference>
<dbReference type="PANTHER" id="PTHR42742">
    <property type="entry name" value="TRANSCRIPTIONAL REPRESSOR MPRA"/>
    <property type="match status" value="1"/>
</dbReference>
<dbReference type="SUPFAM" id="SSF51182">
    <property type="entry name" value="RmlC-like cupins"/>
    <property type="match status" value="1"/>
</dbReference>
<dbReference type="PANTHER" id="PTHR42742:SF3">
    <property type="entry name" value="FRUCTOKINASE"/>
    <property type="match status" value="1"/>
</dbReference>
<dbReference type="EMBL" id="SNQI01000001">
    <property type="protein sequence ID" value="TEW76911.1"/>
    <property type="molecule type" value="Genomic_DNA"/>
</dbReference>
<evidence type="ECO:0000256" key="1">
    <source>
        <dbReference type="ARBA" id="ARBA00022723"/>
    </source>
</evidence>
<dbReference type="Pfam" id="PF20511">
    <property type="entry name" value="PMI_typeI_cat"/>
    <property type="match status" value="1"/>
</dbReference>
<dbReference type="GO" id="GO:0004476">
    <property type="term" value="F:mannose-6-phosphate isomerase activity"/>
    <property type="evidence" value="ECO:0007669"/>
    <property type="project" value="InterPro"/>
</dbReference>
<evidence type="ECO:0000256" key="5">
    <source>
        <dbReference type="PIRSR" id="PIRSR036894-1"/>
    </source>
</evidence>
<dbReference type="Proteomes" id="UP000298517">
    <property type="component" value="Unassembled WGS sequence"/>
</dbReference>
<feature type="binding site" evidence="5">
    <location>
        <position position="178"/>
    </location>
    <ligand>
        <name>Zn(2+)</name>
        <dbReference type="ChEBI" id="CHEBI:29105"/>
    </ligand>
</feature>
<dbReference type="AlphaFoldDB" id="A0A4Y8AWP2"/>